<dbReference type="EMBL" id="JAWQEG010004230">
    <property type="protein sequence ID" value="KAK3862491.1"/>
    <property type="molecule type" value="Genomic_DNA"/>
</dbReference>
<proteinExistence type="predicted"/>
<dbReference type="AlphaFoldDB" id="A0AAE1K0N9"/>
<name>A0AAE1K0N9_PETCI</name>
<gene>
    <name evidence="1" type="ORF">Pcinc_031650</name>
</gene>
<dbReference type="Proteomes" id="UP001286313">
    <property type="component" value="Unassembled WGS sequence"/>
</dbReference>
<evidence type="ECO:0000313" key="2">
    <source>
        <dbReference type="Proteomes" id="UP001286313"/>
    </source>
</evidence>
<evidence type="ECO:0000313" key="1">
    <source>
        <dbReference type="EMBL" id="KAK3862491.1"/>
    </source>
</evidence>
<keyword evidence="2" id="KW-1185">Reference proteome</keyword>
<comment type="caution">
    <text evidence="1">The sequence shown here is derived from an EMBL/GenBank/DDBJ whole genome shotgun (WGS) entry which is preliminary data.</text>
</comment>
<reference evidence="1" key="1">
    <citation type="submission" date="2023-10" db="EMBL/GenBank/DDBJ databases">
        <title>Genome assemblies of two species of porcelain crab, Petrolisthes cinctipes and Petrolisthes manimaculis (Anomura: Porcellanidae).</title>
        <authorList>
            <person name="Angst P."/>
        </authorList>
    </citation>
    <scope>NUCLEOTIDE SEQUENCE</scope>
    <source>
        <strain evidence="1">PB745_01</strain>
        <tissue evidence="1">Gill</tissue>
    </source>
</reference>
<accession>A0AAE1K0N9</accession>
<protein>
    <submittedName>
        <fullName evidence="1">Uncharacterized protein</fullName>
    </submittedName>
</protein>
<sequence length="97" mass="10878">MHHKFQASRNRLRCPDFISTVGMRSWRRVTSTLHPTRPTHAPDFFSFSCHADRPSGGFINFKLRVVRVVRSCASFQLLSASRPGNTSSPTCTGDGLK</sequence>
<organism evidence="1 2">
    <name type="scientific">Petrolisthes cinctipes</name>
    <name type="common">Flat porcelain crab</name>
    <dbReference type="NCBI Taxonomy" id="88211"/>
    <lineage>
        <taxon>Eukaryota</taxon>
        <taxon>Metazoa</taxon>
        <taxon>Ecdysozoa</taxon>
        <taxon>Arthropoda</taxon>
        <taxon>Crustacea</taxon>
        <taxon>Multicrustacea</taxon>
        <taxon>Malacostraca</taxon>
        <taxon>Eumalacostraca</taxon>
        <taxon>Eucarida</taxon>
        <taxon>Decapoda</taxon>
        <taxon>Pleocyemata</taxon>
        <taxon>Anomura</taxon>
        <taxon>Galatheoidea</taxon>
        <taxon>Porcellanidae</taxon>
        <taxon>Petrolisthes</taxon>
    </lineage>
</organism>